<dbReference type="Proteomes" id="UP001202328">
    <property type="component" value="Unassembled WGS sequence"/>
</dbReference>
<accession>A0AAD4XFV4</accession>
<keyword evidence="2" id="KW-1185">Reference proteome</keyword>
<evidence type="ECO:0000313" key="1">
    <source>
        <dbReference type="EMBL" id="KAI3913332.1"/>
    </source>
</evidence>
<feature type="non-terminal residue" evidence="1">
    <location>
        <position position="1"/>
    </location>
</feature>
<proteinExistence type="predicted"/>
<name>A0AAD4XFV4_9MAGN</name>
<dbReference type="AlphaFoldDB" id="A0AAD4XFV4"/>
<gene>
    <name evidence="1" type="ORF">MKW98_014540</name>
</gene>
<sequence length="60" mass="7008">NESGATFSKFLNQEKASYVAKAEERKVEYNKLWMHTTRNLKKLAHCSSAYPQIFTILEKK</sequence>
<reference evidence="1" key="1">
    <citation type="submission" date="2022-04" db="EMBL/GenBank/DDBJ databases">
        <title>A functionally conserved STORR gene fusion in Papaver species that diverged 16.8 million years ago.</title>
        <authorList>
            <person name="Catania T."/>
        </authorList>
    </citation>
    <scope>NUCLEOTIDE SEQUENCE</scope>
    <source>
        <strain evidence="1">S-188037</strain>
    </source>
</reference>
<dbReference type="EMBL" id="JAJJMB010009483">
    <property type="protein sequence ID" value="KAI3913332.1"/>
    <property type="molecule type" value="Genomic_DNA"/>
</dbReference>
<comment type="caution">
    <text evidence="1">The sequence shown here is derived from an EMBL/GenBank/DDBJ whole genome shotgun (WGS) entry which is preliminary data.</text>
</comment>
<protein>
    <submittedName>
        <fullName evidence="1">Uncharacterized protein</fullName>
    </submittedName>
</protein>
<organism evidence="1 2">
    <name type="scientific">Papaver atlanticum</name>
    <dbReference type="NCBI Taxonomy" id="357466"/>
    <lineage>
        <taxon>Eukaryota</taxon>
        <taxon>Viridiplantae</taxon>
        <taxon>Streptophyta</taxon>
        <taxon>Embryophyta</taxon>
        <taxon>Tracheophyta</taxon>
        <taxon>Spermatophyta</taxon>
        <taxon>Magnoliopsida</taxon>
        <taxon>Ranunculales</taxon>
        <taxon>Papaveraceae</taxon>
        <taxon>Papaveroideae</taxon>
        <taxon>Papaver</taxon>
    </lineage>
</organism>
<evidence type="ECO:0000313" key="2">
    <source>
        <dbReference type="Proteomes" id="UP001202328"/>
    </source>
</evidence>